<evidence type="ECO:0000256" key="1">
    <source>
        <dbReference type="ARBA" id="ARBA00023186"/>
    </source>
</evidence>
<feature type="region of interest" description="Disordered" evidence="2">
    <location>
        <begin position="50"/>
        <end position="83"/>
    </location>
</feature>
<feature type="compositionally biased region" description="Basic and acidic residues" evidence="2">
    <location>
        <begin position="54"/>
        <end position="77"/>
    </location>
</feature>
<gene>
    <name evidence="4" type="ORF">NVS89_06920</name>
</gene>
<dbReference type="InterPro" id="IPR008971">
    <property type="entry name" value="HSP40/DnaJ_pept-bd"/>
</dbReference>
<protein>
    <submittedName>
        <fullName evidence="4">DnaJ domain-containing protein</fullName>
    </submittedName>
</protein>
<sequence length="329" mass="34846">MRDPYEILGVARTADQSEIKRAFRKLAKKLHPDANKDDPKAQDKFAELNSAHEILSDPEKRGQFDRGEIDAEGKPRGFEGFPGGGQGFGGGGFRRGGFGRGPGGETIFESFSYGPEGARRSGHGPHDAGGFDDVLSDILGGLGGGMRGRRGRAGGGGGEMPRGGDVEITVPVPLDKVIEGGPVKVHLPNGRTVEVKIPAGVAEGHRMRMKGQGEPSPFGGAPGDAYVVVAYAPHRHFRIDGADLRTDVPLPLALAVTGGKVRVPTLSGEVELSVPHWTNSGRTFRLRGKGLPKADGTTGDLFASMRIVLPEDHDPELEALMKRRQESAG</sequence>
<keyword evidence="1" id="KW-0143">Chaperone</keyword>
<dbReference type="GO" id="GO:0042026">
    <property type="term" value="P:protein refolding"/>
    <property type="evidence" value="ECO:0007669"/>
    <property type="project" value="TreeGrafter"/>
</dbReference>
<evidence type="ECO:0000313" key="4">
    <source>
        <dbReference type="EMBL" id="MCS0494826.1"/>
    </source>
</evidence>
<dbReference type="FunFam" id="2.60.260.20:FF:000013">
    <property type="entry name" value="DnaJ subfamily B member 11"/>
    <property type="match status" value="1"/>
</dbReference>
<dbReference type="GO" id="GO:0051082">
    <property type="term" value="F:unfolded protein binding"/>
    <property type="evidence" value="ECO:0007669"/>
    <property type="project" value="InterPro"/>
</dbReference>
<dbReference type="Pfam" id="PF00226">
    <property type="entry name" value="DnaJ"/>
    <property type="match status" value="1"/>
</dbReference>
<accession>A0A9X2T3C1</accession>
<keyword evidence="5" id="KW-1185">Reference proteome</keyword>
<dbReference type="AlphaFoldDB" id="A0A9X2T3C1"/>
<organism evidence="4 5">
    <name type="scientific">Ancylobacter mangrovi</name>
    <dbReference type="NCBI Taxonomy" id="2972472"/>
    <lineage>
        <taxon>Bacteria</taxon>
        <taxon>Pseudomonadati</taxon>
        <taxon>Pseudomonadota</taxon>
        <taxon>Alphaproteobacteria</taxon>
        <taxon>Hyphomicrobiales</taxon>
        <taxon>Xanthobacteraceae</taxon>
        <taxon>Ancylobacter</taxon>
    </lineage>
</organism>
<dbReference type="Gene3D" id="1.10.287.110">
    <property type="entry name" value="DnaJ domain"/>
    <property type="match status" value="1"/>
</dbReference>
<evidence type="ECO:0000313" key="5">
    <source>
        <dbReference type="Proteomes" id="UP001151088"/>
    </source>
</evidence>
<dbReference type="PROSITE" id="PS50076">
    <property type="entry name" value="DNAJ_2"/>
    <property type="match status" value="1"/>
</dbReference>
<proteinExistence type="predicted"/>
<dbReference type="PRINTS" id="PR00625">
    <property type="entry name" value="JDOMAIN"/>
</dbReference>
<dbReference type="GO" id="GO:0005737">
    <property type="term" value="C:cytoplasm"/>
    <property type="evidence" value="ECO:0007669"/>
    <property type="project" value="TreeGrafter"/>
</dbReference>
<feature type="region of interest" description="Disordered" evidence="2">
    <location>
        <begin position="145"/>
        <end position="165"/>
    </location>
</feature>
<name>A0A9X2T3C1_9HYPH</name>
<dbReference type="CDD" id="cd06257">
    <property type="entry name" value="DnaJ"/>
    <property type="match status" value="1"/>
</dbReference>
<evidence type="ECO:0000256" key="2">
    <source>
        <dbReference type="SAM" id="MobiDB-lite"/>
    </source>
</evidence>
<dbReference type="SUPFAM" id="SSF46565">
    <property type="entry name" value="Chaperone J-domain"/>
    <property type="match status" value="1"/>
</dbReference>
<dbReference type="PANTHER" id="PTHR43096:SF52">
    <property type="entry name" value="DNAJ HOMOLOG 1, MITOCHONDRIAL-RELATED"/>
    <property type="match status" value="1"/>
</dbReference>
<dbReference type="Gene3D" id="2.60.260.20">
    <property type="entry name" value="Urease metallochaperone UreE, N-terminal domain"/>
    <property type="match status" value="2"/>
</dbReference>
<dbReference type="EMBL" id="JANTHZ010000002">
    <property type="protein sequence ID" value="MCS0494826.1"/>
    <property type="molecule type" value="Genomic_DNA"/>
</dbReference>
<dbReference type="Proteomes" id="UP001151088">
    <property type="component" value="Unassembled WGS sequence"/>
</dbReference>
<dbReference type="InterPro" id="IPR036869">
    <property type="entry name" value="J_dom_sf"/>
</dbReference>
<feature type="domain" description="J" evidence="3">
    <location>
        <begin position="3"/>
        <end position="68"/>
    </location>
</feature>
<comment type="caution">
    <text evidence="4">The sequence shown here is derived from an EMBL/GenBank/DDBJ whole genome shotgun (WGS) entry which is preliminary data.</text>
</comment>
<evidence type="ECO:0000259" key="3">
    <source>
        <dbReference type="PROSITE" id="PS50076"/>
    </source>
</evidence>
<dbReference type="InterPro" id="IPR002939">
    <property type="entry name" value="DnaJ_C"/>
</dbReference>
<dbReference type="RefSeq" id="WP_258731866.1">
    <property type="nucleotide sequence ID" value="NZ_JANTHZ010000002.1"/>
</dbReference>
<dbReference type="SMART" id="SM00271">
    <property type="entry name" value="DnaJ"/>
    <property type="match status" value="1"/>
</dbReference>
<reference evidence="4" key="1">
    <citation type="submission" date="2022-08" db="EMBL/GenBank/DDBJ databases">
        <authorList>
            <person name="Li F."/>
        </authorList>
    </citation>
    <scope>NUCLEOTIDE SEQUENCE</scope>
    <source>
        <strain evidence="4">MQZ15Z-1</strain>
    </source>
</reference>
<dbReference type="PROSITE" id="PS00636">
    <property type="entry name" value="DNAJ_1"/>
    <property type="match status" value="1"/>
</dbReference>
<dbReference type="PANTHER" id="PTHR43096">
    <property type="entry name" value="DNAJ HOMOLOG 1, MITOCHONDRIAL-RELATED"/>
    <property type="match status" value="1"/>
</dbReference>
<dbReference type="Pfam" id="PF01556">
    <property type="entry name" value="DnaJ_C"/>
    <property type="match status" value="1"/>
</dbReference>
<dbReference type="InterPro" id="IPR018253">
    <property type="entry name" value="DnaJ_domain_CS"/>
</dbReference>
<dbReference type="CDD" id="cd10747">
    <property type="entry name" value="DnaJ_C"/>
    <property type="match status" value="1"/>
</dbReference>
<dbReference type="SUPFAM" id="SSF49493">
    <property type="entry name" value="HSP40/DnaJ peptide-binding domain"/>
    <property type="match status" value="2"/>
</dbReference>
<dbReference type="InterPro" id="IPR001623">
    <property type="entry name" value="DnaJ_domain"/>
</dbReference>